<evidence type="ECO:0000256" key="7">
    <source>
        <dbReference type="ARBA" id="ARBA00023125"/>
    </source>
</evidence>
<dbReference type="InterPro" id="IPR002117">
    <property type="entry name" value="p53_tumour_suppressor"/>
</dbReference>
<evidence type="ECO:0000256" key="13">
    <source>
        <dbReference type="SAM" id="MobiDB-lite"/>
    </source>
</evidence>
<feature type="binding site" evidence="11">
    <location>
        <position position="171"/>
    </location>
    <ligand>
        <name>Zn(2+)</name>
        <dbReference type="ChEBI" id="CHEBI:29105"/>
    </ligand>
</feature>
<feature type="binding site" evidence="11">
    <location>
        <position position="168"/>
    </location>
    <ligand>
        <name>Zn(2+)</name>
        <dbReference type="ChEBI" id="CHEBI:29105"/>
    </ligand>
</feature>
<dbReference type="GO" id="GO:0006915">
    <property type="term" value="P:apoptotic process"/>
    <property type="evidence" value="ECO:0007669"/>
    <property type="project" value="UniProtKB-KW"/>
</dbReference>
<comment type="cofactor">
    <cofactor evidence="11">
        <name>Zn(2+)</name>
        <dbReference type="ChEBI" id="CHEBI:29105"/>
    </cofactor>
    <text evidence="11">Binds 1 zinc ion per subunit.</text>
</comment>
<dbReference type="AlphaFoldDB" id="A0AAJ7SDI3"/>
<keyword evidence="4 11" id="KW-0479">Metal-binding</keyword>
<dbReference type="GO" id="GO:0005634">
    <property type="term" value="C:nucleus"/>
    <property type="evidence" value="ECO:0007669"/>
    <property type="project" value="UniProtKB-SubCell"/>
</dbReference>
<evidence type="ECO:0000313" key="16">
    <source>
        <dbReference type="RefSeq" id="XP_028966590.1"/>
    </source>
</evidence>
<sequence length="339" mass="38735">MKSNVFKFREVSNLKVKLQTSKRKWMALVRVSSPDRILKRIPFLFLLTDADLKEDQIDLPLSQNTMSALTRDLGFENLDNIIVVSQGSSQKSVGDVFATIAVSAFEQRKVVKSSPWIYSSVLERLFVKNNERVPLLVTCQGNFHIAMSISAYVKFYDVQYLGSAVEVCPNHVKHNEKFKLEHPRHMLQYQGDRVVKYTEPPETADYCIKIPVLPDAFTQGQAETFLFSCLSSCVTVARRNVSFCAELHYKDHLLSKVEIPLKISASPMRDMMHLEQKSNGRGDRVTAPVAKRTRKEETSSTVQAEILVRVKGRKHIEDLREWLANNVSHDHYVVYTAQD</sequence>
<feature type="binding site" evidence="11">
    <location>
        <position position="233"/>
    </location>
    <ligand>
        <name>Zn(2+)</name>
        <dbReference type="ChEBI" id="CHEBI:29105"/>
    </ligand>
</feature>
<evidence type="ECO:0000256" key="9">
    <source>
        <dbReference type="ARBA" id="ARBA00023163"/>
    </source>
</evidence>
<gene>
    <name evidence="16" type="primary">LOC100905129</name>
</gene>
<feature type="domain" description="p53 DNA-binding" evidence="14">
    <location>
        <begin position="105"/>
        <end position="277"/>
    </location>
</feature>
<comment type="subcellular location">
    <subcellularLocation>
        <location evidence="1">Nucleus</location>
    </subcellularLocation>
</comment>
<keyword evidence="8" id="KW-0010">Activator</keyword>
<accession>A0AAJ7SDI3</accession>
<dbReference type="InterPro" id="IPR008967">
    <property type="entry name" value="p53-like_TF_DNA-bd_sf"/>
</dbReference>
<proteinExistence type="inferred from homology"/>
<keyword evidence="10" id="KW-0539">Nucleus</keyword>
<evidence type="ECO:0000256" key="3">
    <source>
        <dbReference type="ARBA" id="ARBA00022703"/>
    </source>
</evidence>
<keyword evidence="5 11" id="KW-0862">Zinc</keyword>
<feature type="region of interest" description="Disordered" evidence="13">
    <location>
        <begin position="277"/>
        <end position="296"/>
    </location>
</feature>
<evidence type="ECO:0000256" key="4">
    <source>
        <dbReference type="ARBA" id="ARBA00022723"/>
    </source>
</evidence>
<keyword evidence="15" id="KW-1185">Reference proteome</keyword>
<feature type="binding site" evidence="11">
    <location>
        <position position="229"/>
    </location>
    <ligand>
        <name>Zn(2+)</name>
        <dbReference type="ChEBI" id="CHEBI:29105"/>
    </ligand>
</feature>
<dbReference type="KEGG" id="goe:100905129"/>
<evidence type="ECO:0000259" key="14">
    <source>
        <dbReference type="Pfam" id="PF00870"/>
    </source>
</evidence>
<keyword evidence="7" id="KW-0238">DNA-binding</keyword>
<evidence type="ECO:0000256" key="1">
    <source>
        <dbReference type="ARBA" id="ARBA00004123"/>
    </source>
</evidence>
<dbReference type="Gene3D" id="2.60.40.720">
    <property type="match status" value="1"/>
</dbReference>
<organism evidence="15 16">
    <name type="scientific">Galendromus occidentalis</name>
    <name type="common">western predatory mite</name>
    <dbReference type="NCBI Taxonomy" id="34638"/>
    <lineage>
        <taxon>Eukaryota</taxon>
        <taxon>Metazoa</taxon>
        <taxon>Ecdysozoa</taxon>
        <taxon>Arthropoda</taxon>
        <taxon>Chelicerata</taxon>
        <taxon>Arachnida</taxon>
        <taxon>Acari</taxon>
        <taxon>Parasitiformes</taxon>
        <taxon>Mesostigmata</taxon>
        <taxon>Gamasina</taxon>
        <taxon>Phytoseioidea</taxon>
        <taxon>Phytoseiidae</taxon>
        <taxon>Typhlodrominae</taxon>
        <taxon>Galendromus</taxon>
    </lineage>
</organism>
<feature type="site" description="Interaction with DNA" evidence="12">
    <location>
        <position position="112"/>
    </location>
</feature>
<dbReference type="Pfam" id="PF00870">
    <property type="entry name" value="P53"/>
    <property type="match status" value="1"/>
</dbReference>
<evidence type="ECO:0000256" key="5">
    <source>
        <dbReference type="ARBA" id="ARBA00022833"/>
    </source>
</evidence>
<evidence type="ECO:0000313" key="15">
    <source>
        <dbReference type="Proteomes" id="UP000694867"/>
    </source>
</evidence>
<dbReference type="SUPFAM" id="SSF49417">
    <property type="entry name" value="p53-like transcription factors"/>
    <property type="match status" value="1"/>
</dbReference>
<keyword evidence="6" id="KW-0805">Transcription regulation</keyword>
<dbReference type="RefSeq" id="XP_028966590.1">
    <property type="nucleotide sequence ID" value="XM_029110757.1"/>
</dbReference>
<dbReference type="InterPro" id="IPR012346">
    <property type="entry name" value="p53/RUNT-type_TF_DNA-bd_sf"/>
</dbReference>
<dbReference type="GO" id="GO:0046872">
    <property type="term" value="F:metal ion binding"/>
    <property type="evidence" value="ECO:0007669"/>
    <property type="project" value="UniProtKB-KW"/>
</dbReference>
<dbReference type="GO" id="GO:0000978">
    <property type="term" value="F:RNA polymerase II cis-regulatory region sequence-specific DNA binding"/>
    <property type="evidence" value="ECO:0007669"/>
    <property type="project" value="TreeGrafter"/>
</dbReference>
<dbReference type="GO" id="GO:0000981">
    <property type="term" value="F:DNA-binding transcription factor activity, RNA polymerase II-specific"/>
    <property type="evidence" value="ECO:0007669"/>
    <property type="project" value="TreeGrafter"/>
</dbReference>
<reference evidence="16" key="1">
    <citation type="submission" date="2025-08" db="UniProtKB">
        <authorList>
            <consortium name="RefSeq"/>
        </authorList>
    </citation>
    <scope>IDENTIFICATION</scope>
</reference>
<dbReference type="Proteomes" id="UP000694867">
    <property type="component" value="Unplaced"/>
</dbReference>
<keyword evidence="3" id="KW-0053">Apoptosis</keyword>
<protein>
    <submittedName>
        <fullName evidence="16">Cellular tumor antigen p53</fullName>
    </submittedName>
</protein>
<evidence type="ECO:0000256" key="2">
    <source>
        <dbReference type="ARBA" id="ARBA00006167"/>
    </source>
</evidence>
<evidence type="ECO:0000256" key="6">
    <source>
        <dbReference type="ARBA" id="ARBA00023015"/>
    </source>
</evidence>
<dbReference type="InterPro" id="IPR011615">
    <property type="entry name" value="p53_DNA-bd"/>
</dbReference>
<dbReference type="PANTHER" id="PTHR11447:SF16">
    <property type="entry name" value="P53 PROTEIN LONG FORM VARIANT 1"/>
    <property type="match status" value="1"/>
</dbReference>
<name>A0AAJ7SDI3_9ACAR</name>
<comment type="similarity">
    <text evidence="2">Belongs to the p53 family.</text>
</comment>
<dbReference type="PANTHER" id="PTHR11447">
    <property type="entry name" value="CELLULAR TUMOR ANTIGEN P53"/>
    <property type="match status" value="1"/>
</dbReference>
<evidence type="ECO:0000256" key="8">
    <source>
        <dbReference type="ARBA" id="ARBA00023159"/>
    </source>
</evidence>
<evidence type="ECO:0000256" key="12">
    <source>
        <dbReference type="PIRSR" id="PIRSR602117-2"/>
    </source>
</evidence>
<keyword evidence="9" id="KW-0804">Transcription</keyword>
<dbReference type="GeneID" id="100905129"/>
<evidence type="ECO:0000256" key="10">
    <source>
        <dbReference type="ARBA" id="ARBA00023242"/>
    </source>
</evidence>
<evidence type="ECO:0000256" key="11">
    <source>
        <dbReference type="PIRSR" id="PIRSR602117-1"/>
    </source>
</evidence>